<accession>A0A5J4WUJ2</accession>
<dbReference type="AlphaFoldDB" id="A0A5J4WUJ2"/>
<reference evidence="1 2" key="1">
    <citation type="submission" date="2019-03" db="EMBL/GenBank/DDBJ databases">
        <title>Single cell metagenomics reveals metabolic interactions within the superorganism composed of flagellate Streblomastix strix and complex community of Bacteroidetes bacteria on its surface.</title>
        <authorList>
            <person name="Treitli S.C."/>
            <person name="Kolisko M."/>
            <person name="Husnik F."/>
            <person name="Keeling P."/>
            <person name="Hampl V."/>
        </authorList>
    </citation>
    <scope>NUCLEOTIDE SEQUENCE [LARGE SCALE GENOMIC DNA]</scope>
    <source>
        <strain evidence="1">ST1C</strain>
    </source>
</reference>
<evidence type="ECO:0000313" key="2">
    <source>
        <dbReference type="Proteomes" id="UP000324800"/>
    </source>
</evidence>
<evidence type="ECO:0000313" key="1">
    <source>
        <dbReference type="EMBL" id="KAA6398236.1"/>
    </source>
</evidence>
<dbReference type="EMBL" id="SNRW01001001">
    <property type="protein sequence ID" value="KAA6398236.1"/>
    <property type="molecule type" value="Genomic_DNA"/>
</dbReference>
<proteinExistence type="predicted"/>
<protein>
    <submittedName>
        <fullName evidence="1">Uncharacterized protein</fullName>
    </submittedName>
</protein>
<gene>
    <name evidence="1" type="ORF">EZS28_006233</name>
</gene>
<organism evidence="1 2">
    <name type="scientific">Streblomastix strix</name>
    <dbReference type="NCBI Taxonomy" id="222440"/>
    <lineage>
        <taxon>Eukaryota</taxon>
        <taxon>Metamonada</taxon>
        <taxon>Preaxostyla</taxon>
        <taxon>Oxymonadida</taxon>
        <taxon>Streblomastigidae</taxon>
        <taxon>Streblomastix</taxon>
    </lineage>
</organism>
<sequence length="76" mass="8959">MVFWFHQLIVKKVTLVSEMQNKIVIQEFELEFLLIRITIADEIHLAFEVEQAVMYDPLAARQIRKNDAYFVVNSAC</sequence>
<comment type="caution">
    <text evidence="1">The sequence shown here is derived from an EMBL/GenBank/DDBJ whole genome shotgun (WGS) entry which is preliminary data.</text>
</comment>
<name>A0A5J4WUJ2_9EUKA</name>
<dbReference type="Proteomes" id="UP000324800">
    <property type="component" value="Unassembled WGS sequence"/>
</dbReference>